<gene>
    <name evidence="1" type="ORF">GJV77_00635</name>
</gene>
<evidence type="ECO:0000313" key="1">
    <source>
        <dbReference type="EMBL" id="MTH28433.1"/>
    </source>
</evidence>
<organism evidence="1 2">
    <name type="scientific">Myroides pelagicus</name>
    <dbReference type="NCBI Taxonomy" id="270914"/>
    <lineage>
        <taxon>Bacteria</taxon>
        <taxon>Pseudomonadati</taxon>
        <taxon>Bacteroidota</taxon>
        <taxon>Flavobacteriia</taxon>
        <taxon>Flavobacteriales</taxon>
        <taxon>Flavobacteriaceae</taxon>
        <taxon>Myroides</taxon>
    </lineage>
</organism>
<dbReference type="EMBL" id="WMJY01000001">
    <property type="protein sequence ID" value="MTH28433.1"/>
    <property type="molecule type" value="Genomic_DNA"/>
</dbReference>
<name>A0A7K1GJ18_9FLAO</name>
<sequence>MKSNYTHEDFKEMKKDLKLTNRDIADITGLTEASVKNQTKPSANELPPWIKTMLYIYNKLK</sequence>
<dbReference type="AlphaFoldDB" id="A0A7K1GJ18"/>
<evidence type="ECO:0008006" key="3">
    <source>
        <dbReference type="Google" id="ProtNLM"/>
    </source>
</evidence>
<keyword evidence="2" id="KW-1185">Reference proteome</keyword>
<dbReference type="OrthoDB" id="966100at2"/>
<accession>A0A7K1GJ18</accession>
<dbReference type="Proteomes" id="UP000488936">
    <property type="component" value="Unassembled WGS sequence"/>
</dbReference>
<protein>
    <recommendedName>
        <fullName evidence="3">XRE family transcriptional regulator</fullName>
    </recommendedName>
</protein>
<comment type="caution">
    <text evidence="1">The sequence shown here is derived from an EMBL/GenBank/DDBJ whole genome shotgun (WGS) entry which is preliminary data.</text>
</comment>
<proteinExistence type="predicted"/>
<reference evidence="1 2" key="1">
    <citation type="journal article" date="2006" name="Int. J. Syst. Evol. Microbiol.">
        <title>Myroides pelagicus sp. nov., isolated from seawater in Thailand.</title>
        <authorList>
            <person name="Yoon J."/>
            <person name="Maneerat S."/>
            <person name="Kawai F."/>
            <person name="Yokota A."/>
        </authorList>
    </citation>
    <scope>NUCLEOTIDE SEQUENCE [LARGE SCALE GENOMIC DNA]</scope>
    <source>
        <strain evidence="1 2">SM1T</strain>
    </source>
</reference>
<evidence type="ECO:0000313" key="2">
    <source>
        <dbReference type="Proteomes" id="UP000488936"/>
    </source>
</evidence>
<dbReference type="RefSeq" id="WP_155034423.1">
    <property type="nucleotide sequence ID" value="NZ_JBHTIG010000060.1"/>
</dbReference>